<organism evidence="2 3">
    <name type="scientific">Nocardioides bigeumensis</name>
    <dbReference type="NCBI Taxonomy" id="433657"/>
    <lineage>
        <taxon>Bacteria</taxon>
        <taxon>Bacillati</taxon>
        <taxon>Actinomycetota</taxon>
        <taxon>Actinomycetes</taxon>
        <taxon>Propionibacteriales</taxon>
        <taxon>Nocardioidaceae</taxon>
        <taxon>Nocardioides</taxon>
    </lineage>
</organism>
<dbReference type="InterPro" id="IPR000073">
    <property type="entry name" value="AB_hydrolase_1"/>
</dbReference>
<dbReference type="RefSeq" id="WP_344301995.1">
    <property type="nucleotide sequence ID" value="NZ_BAAAQQ010000002.1"/>
</dbReference>
<dbReference type="Pfam" id="PF00561">
    <property type="entry name" value="Abhydrolase_1"/>
    <property type="match status" value="1"/>
</dbReference>
<dbReference type="EMBL" id="BAAAQQ010000002">
    <property type="protein sequence ID" value="GAA2115345.1"/>
    <property type="molecule type" value="Genomic_DNA"/>
</dbReference>
<sequence>MTVPTLTPAAVAPPDDRVRGVVLMLHGGKDRSTEVVDDRSLSRRRSLVMQRALAPAFAESGLLTCLMSYRVRGWNGGSGPVEDARWALEQVRRELGDLPVVLLGHSMGGRTAVHVADDAAVVGVVGLAPWWPGDEPVEALRGKHLVGVHGSNDRITSYRQSERFVERASTVAATAEHVVLRAAGHYMLRRASTWNAHARDAVLTMI</sequence>
<protein>
    <submittedName>
        <fullName evidence="2">Alpha/beta hydrolase</fullName>
    </submittedName>
</protein>
<dbReference type="Proteomes" id="UP001500575">
    <property type="component" value="Unassembled WGS sequence"/>
</dbReference>
<feature type="domain" description="AB hydrolase-1" evidence="1">
    <location>
        <begin position="21"/>
        <end position="120"/>
    </location>
</feature>
<keyword evidence="3" id="KW-1185">Reference proteome</keyword>
<evidence type="ECO:0000313" key="2">
    <source>
        <dbReference type="EMBL" id="GAA2115345.1"/>
    </source>
</evidence>
<reference evidence="3" key="1">
    <citation type="journal article" date="2019" name="Int. J. Syst. Evol. Microbiol.">
        <title>The Global Catalogue of Microorganisms (GCM) 10K type strain sequencing project: providing services to taxonomists for standard genome sequencing and annotation.</title>
        <authorList>
            <consortium name="The Broad Institute Genomics Platform"/>
            <consortium name="The Broad Institute Genome Sequencing Center for Infectious Disease"/>
            <person name="Wu L."/>
            <person name="Ma J."/>
        </authorList>
    </citation>
    <scope>NUCLEOTIDE SEQUENCE [LARGE SCALE GENOMIC DNA]</scope>
    <source>
        <strain evidence="3">JCM 16021</strain>
    </source>
</reference>
<proteinExistence type="predicted"/>
<name>A0ABP5JDN1_9ACTN</name>
<accession>A0ABP5JDN1</accession>
<keyword evidence="2" id="KW-0378">Hydrolase</keyword>
<dbReference type="SUPFAM" id="SSF53474">
    <property type="entry name" value="alpha/beta-Hydrolases"/>
    <property type="match status" value="1"/>
</dbReference>
<comment type="caution">
    <text evidence="2">The sequence shown here is derived from an EMBL/GenBank/DDBJ whole genome shotgun (WGS) entry which is preliminary data.</text>
</comment>
<evidence type="ECO:0000259" key="1">
    <source>
        <dbReference type="Pfam" id="PF00561"/>
    </source>
</evidence>
<dbReference type="InterPro" id="IPR029058">
    <property type="entry name" value="AB_hydrolase_fold"/>
</dbReference>
<evidence type="ECO:0000313" key="3">
    <source>
        <dbReference type="Proteomes" id="UP001500575"/>
    </source>
</evidence>
<dbReference type="GO" id="GO:0016787">
    <property type="term" value="F:hydrolase activity"/>
    <property type="evidence" value="ECO:0007669"/>
    <property type="project" value="UniProtKB-KW"/>
</dbReference>
<dbReference type="Gene3D" id="3.40.50.1820">
    <property type="entry name" value="alpha/beta hydrolase"/>
    <property type="match status" value="1"/>
</dbReference>
<gene>
    <name evidence="2" type="ORF">GCM10009843_04630</name>
</gene>